<dbReference type="SMART" id="SM00382">
    <property type="entry name" value="AAA"/>
    <property type="match status" value="1"/>
</dbReference>
<keyword evidence="2" id="KW-0238">DNA-binding</keyword>
<dbReference type="GO" id="GO:0003677">
    <property type="term" value="F:DNA binding"/>
    <property type="evidence" value="ECO:0007669"/>
    <property type="project" value="UniProtKB-KW"/>
</dbReference>
<dbReference type="SMART" id="SM00421">
    <property type="entry name" value="HTH_LUXR"/>
    <property type="match status" value="1"/>
</dbReference>
<dbReference type="Gene3D" id="3.40.50.300">
    <property type="entry name" value="P-loop containing nucleotide triphosphate hydrolases"/>
    <property type="match status" value="1"/>
</dbReference>
<dbReference type="InterPro" id="IPR036388">
    <property type="entry name" value="WH-like_DNA-bd_sf"/>
</dbReference>
<evidence type="ECO:0000256" key="2">
    <source>
        <dbReference type="ARBA" id="ARBA00023125"/>
    </source>
</evidence>
<dbReference type="PANTHER" id="PTHR44688:SF16">
    <property type="entry name" value="DNA-BINDING TRANSCRIPTIONAL ACTIVATOR DEVR_DOSR"/>
    <property type="match status" value="1"/>
</dbReference>
<name>A0AAE3SXS9_9BURK</name>
<dbReference type="InterPro" id="IPR041617">
    <property type="entry name" value="TPR_MalT"/>
</dbReference>
<comment type="caution">
    <text evidence="5">The sequence shown here is derived from an EMBL/GenBank/DDBJ whole genome shotgun (WGS) entry which is preliminary data.</text>
</comment>
<dbReference type="PANTHER" id="PTHR44688">
    <property type="entry name" value="DNA-BINDING TRANSCRIPTIONAL ACTIVATOR DEVR_DOSR"/>
    <property type="match status" value="1"/>
</dbReference>
<dbReference type="Pfam" id="PF17874">
    <property type="entry name" value="TPR_MalT"/>
    <property type="match status" value="1"/>
</dbReference>
<feature type="domain" description="HTH luxR-type" evidence="4">
    <location>
        <begin position="827"/>
        <end position="892"/>
    </location>
</feature>
<dbReference type="RefSeq" id="WP_271426580.1">
    <property type="nucleotide sequence ID" value="NZ_JAQIPB010000001.1"/>
</dbReference>
<accession>A0AAE3SXS9</accession>
<dbReference type="InterPro" id="IPR016032">
    <property type="entry name" value="Sig_transdc_resp-reg_C-effctor"/>
</dbReference>
<sequence>MTRTLAPRLASGMVPRTSLVNRLMDARRKRCIVLQGPPGSGKTSLLLAMRGQLLTHGFEVAWLSLSQEDGDLDTFLQGLIASLGGLDPALVRPAALLAGEGPRDADAVEHCMIALAQGLAARSGELVLMIDDVHLLTTAPTLQALTWLLDYAPSAFHLVLACREAPQHPLGTAVARLRQRQMAVDFSWPDLRFSLAESQQFVQSRLGALAQQEAMRLHKRTDGWIAGLQLLCLHYKEPATPLPEMPLRDAGSFAAYFEQHVLEHLSAADVELLTRVAICHRVCADLGAALLDGARSPAQIEQRLAALERDSLFIAQEQERGQHVWWRLHPLLREVLQARIEGGEGETLPSLHRRAWRWFAVHQIVSEAVHHAVLAGEAEAAVAMLSDCSRELLERGEFALIKSLLRRLPVQLLQRHVGLRLAQAHVHLNSREFAALDAGLAALAGEPLTPLQRAELDLLHCATALHRDDVDAAARALGCLESLPAGADALLRSTRANLTAWTHLARGEYALAREVLGRRHAQHDGPVARLTGMCLEGLLHTLEGRMGDAEHLYRQVLDAECDGPAGVQLSQLAAALLGDVLYEMDELDAACALLDSRMDLIEHAGIPEAILRAALVLASAHWLCGRRLEALAQLDRLEDHAARRELPRLQAHALCLRVRLQQQRGEMLAVSEALCKLDELAARRRGQEDSVSQEIMRLAERAQIAVHLNRGELAPAADGLRALLQRFQAAGRLRPAAALLAQLALVERNLGNEAEAVPMLIDALRLGHRLGLVHTLLDVSRRVPAALHGLVESGTLEPVLAFYAQRLLDVAGRQRALHGVAQAPAAQREPLEPLKERELEILGLLAQALPNKKIARVLGLSPETVKWHLKNIYLKLGVSARDAAVARARDLQR</sequence>
<dbReference type="InterPro" id="IPR027417">
    <property type="entry name" value="P-loop_NTPase"/>
</dbReference>
<dbReference type="Pfam" id="PF13401">
    <property type="entry name" value="AAA_22"/>
    <property type="match status" value="1"/>
</dbReference>
<dbReference type="Pfam" id="PF00196">
    <property type="entry name" value="GerE"/>
    <property type="match status" value="1"/>
</dbReference>
<dbReference type="PRINTS" id="PR00038">
    <property type="entry name" value="HTHLUXR"/>
</dbReference>
<dbReference type="AlphaFoldDB" id="A0AAE3SXS9"/>
<evidence type="ECO:0000259" key="4">
    <source>
        <dbReference type="PROSITE" id="PS50043"/>
    </source>
</evidence>
<evidence type="ECO:0000256" key="3">
    <source>
        <dbReference type="ARBA" id="ARBA00023163"/>
    </source>
</evidence>
<evidence type="ECO:0000313" key="6">
    <source>
        <dbReference type="Proteomes" id="UP001212602"/>
    </source>
</evidence>
<keyword evidence="6" id="KW-1185">Reference proteome</keyword>
<reference evidence="5" key="1">
    <citation type="submission" date="2023-01" db="EMBL/GenBank/DDBJ databases">
        <title>Xenophilus mangrovi sp. nov., isolated from soil of Mangrove nature reserve.</title>
        <authorList>
            <person name="Xu S."/>
            <person name="Liu Z."/>
            <person name="Xu Y."/>
        </authorList>
    </citation>
    <scope>NUCLEOTIDE SEQUENCE</scope>
    <source>
        <strain evidence="5">YW8</strain>
    </source>
</reference>
<dbReference type="Gene3D" id="1.25.40.10">
    <property type="entry name" value="Tetratricopeptide repeat domain"/>
    <property type="match status" value="1"/>
</dbReference>
<dbReference type="Proteomes" id="UP001212602">
    <property type="component" value="Unassembled WGS sequence"/>
</dbReference>
<dbReference type="SUPFAM" id="SSF52540">
    <property type="entry name" value="P-loop containing nucleoside triphosphate hydrolases"/>
    <property type="match status" value="1"/>
</dbReference>
<evidence type="ECO:0000313" key="5">
    <source>
        <dbReference type="EMBL" id="MDA7415322.1"/>
    </source>
</evidence>
<keyword evidence="1" id="KW-0805">Transcription regulation</keyword>
<dbReference type="InterPro" id="IPR011990">
    <property type="entry name" value="TPR-like_helical_dom_sf"/>
</dbReference>
<gene>
    <name evidence="5" type="ORF">PGB34_03005</name>
</gene>
<dbReference type="Pfam" id="PF25873">
    <property type="entry name" value="WHD_MalT"/>
    <property type="match status" value="1"/>
</dbReference>
<evidence type="ECO:0000256" key="1">
    <source>
        <dbReference type="ARBA" id="ARBA00023015"/>
    </source>
</evidence>
<dbReference type="InterPro" id="IPR049945">
    <property type="entry name" value="AAA_22"/>
</dbReference>
<dbReference type="InterPro" id="IPR059106">
    <property type="entry name" value="WHD_MalT"/>
</dbReference>
<dbReference type="InterPro" id="IPR003593">
    <property type="entry name" value="AAA+_ATPase"/>
</dbReference>
<dbReference type="SUPFAM" id="SSF46894">
    <property type="entry name" value="C-terminal effector domain of the bipartite response regulators"/>
    <property type="match status" value="1"/>
</dbReference>
<keyword evidence="3" id="KW-0804">Transcription</keyword>
<organism evidence="5 6">
    <name type="scientific">Xenophilus arseniciresistens</name>
    <dbReference type="NCBI Taxonomy" id="1283306"/>
    <lineage>
        <taxon>Bacteria</taxon>
        <taxon>Pseudomonadati</taxon>
        <taxon>Pseudomonadota</taxon>
        <taxon>Betaproteobacteria</taxon>
        <taxon>Burkholderiales</taxon>
        <taxon>Comamonadaceae</taxon>
        <taxon>Xenophilus</taxon>
    </lineage>
</organism>
<dbReference type="CDD" id="cd06170">
    <property type="entry name" value="LuxR_C_like"/>
    <property type="match status" value="1"/>
</dbReference>
<dbReference type="Gene3D" id="1.10.10.10">
    <property type="entry name" value="Winged helix-like DNA-binding domain superfamily/Winged helix DNA-binding domain"/>
    <property type="match status" value="1"/>
</dbReference>
<dbReference type="EMBL" id="JAQIPB010000001">
    <property type="protein sequence ID" value="MDA7415322.1"/>
    <property type="molecule type" value="Genomic_DNA"/>
</dbReference>
<proteinExistence type="predicted"/>
<dbReference type="GO" id="GO:0006355">
    <property type="term" value="P:regulation of DNA-templated transcription"/>
    <property type="evidence" value="ECO:0007669"/>
    <property type="project" value="InterPro"/>
</dbReference>
<protein>
    <submittedName>
        <fullName evidence="5">LuxR C-terminal-related transcriptional regulator</fullName>
    </submittedName>
</protein>
<dbReference type="InterPro" id="IPR000792">
    <property type="entry name" value="Tscrpt_reg_LuxR_C"/>
</dbReference>
<dbReference type="PROSITE" id="PS50043">
    <property type="entry name" value="HTH_LUXR_2"/>
    <property type="match status" value="1"/>
</dbReference>
<dbReference type="GO" id="GO:0016887">
    <property type="term" value="F:ATP hydrolysis activity"/>
    <property type="evidence" value="ECO:0007669"/>
    <property type="project" value="InterPro"/>
</dbReference>